<dbReference type="PANTHER" id="PTHR33392:SF6">
    <property type="entry name" value="POLYISOPRENYL-TEICHOIC ACID--PEPTIDOGLYCAN TEICHOIC ACID TRANSFERASE TAGU"/>
    <property type="match status" value="1"/>
</dbReference>
<comment type="similarity">
    <text evidence="1">Belongs to the LytR/CpsA/Psr (LCP) family.</text>
</comment>
<feature type="domain" description="Cell envelope-related transcriptional attenuator" evidence="4">
    <location>
        <begin position="91"/>
        <end position="246"/>
    </location>
</feature>
<feature type="compositionally biased region" description="Low complexity" evidence="2">
    <location>
        <begin position="342"/>
        <end position="372"/>
    </location>
</feature>
<dbReference type="InterPro" id="IPR050922">
    <property type="entry name" value="LytR/CpsA/Psr_CW_biosynth"/>
</dbReference>
<dbReference type="PANTHER" id="PTHR33392">
    <property type="entry name" value="POLYISOPRENYL-TEICHOIC ACID--PEPTIDOGLYCAN TEICHOIC ACID TRANSFERASE TAGU"/>
    <property type="match status" value="1"/>
</dbReference>
<evidence type="ECO:0000256" key="2">
    <source>
        <dbReference type="SAM" id="MobiDB-lite"/>
    </source>
</evidence>
<evidence type="ECO:0000259" key="4">
    <source>
        <dbReference type="Pfam" id="PF03816"/>
    </source>
</evidence>
<dbReference type="Gene3D" id="3.40.630.190">
    <property type="entry name" value="LCP protein"/>
    <property type="match status" value="1"/>
</dbReference>
<feature type="compositionally biased region" description="Polar residues" evidence="2">
    <location>
        <begin position="373"/>
        <end position="385"/>
    </location>
</feature>
<accession>A0A6G6WB25</accession>
<dbReference type="EMBL" id="CP049257">
    <property type="protein sequence ID" value="QIG42305.1"/>
    <property type="molecule type" value="Genomic_DNA"/>
</dbReference>
<keyword evidence="3" id="KW-1133">Transmembrane helix</keyword>
<feature type="region of interest" description="Disordered" evidence="2">
    <location>
        <begin position="342"/>
        <end position="396"/>
    </location>
</feature>
<protein>
    <submittedName>
        <fullName evidence="5">LCP family protein</fullName>
    </submittedName>
</protein>
<keyword evidence="3" id="KW-0472">Membrane</keyword>
<evidence type="ECO:0000256" key="3">
    <source>
        <dbReference type="SAM" id="Phobius"/>
    </source>
</evidence>
<dbReference type="NCBIfam" id="TIGR00350">
    <property type="entry name" value="lytR_cpsA_psr"/>
    <property type="match status" value="1"/>
</dbReference>
<keyword evidence="3" id="KW-0812">Transmembrane</keyword>
<reference evidence="5 6" key="1">
    <citation type="submission" date="2020-02" db="EMBL/GenBank/DDBJ databases">
        <title>Full genome sequence of Nocardioides sp. R-3366.</title>
        <authorList>
            <person name="Im W.-T."/>
        </authorList>
    </citation>
    <scope>NUCLEOTIDE SEQUENCE [LARGE SCALE GENOMIC DNA]</scope>
    <source>
        <strain evidence="5 6">R-3366</strain>
    </source>
</reference>
<dbReference type="InterPro" id="IPR004474">
    <property type="entry name" value="LytR_CpsA_psr"/>
</dbReference>
<proteinExistence type="inferred from homology"/>
<evidence type="ECO:0000313" key="5">
    <source>
        <dbReference type="EMBL" id="QIG42305.1"/>
    </source>
</evidence>
<dbReference type="KEGG" id="nano:G5V58_05570"/>
<dbReference type="Pfam" id="PF03816">
    <property type="entry name" value="LytR_cpsA_psr"/>
    <property type="match status" value="1"/>
</dbReference>
<gene>
    <name evidence="5" type="ORF">G5V58_05570</name>
</gene>
<name>A0A6G6WB25_9ACTN</name>
<evidence type="ECO:0000313" key="6">
    <source>
        <dbReference type="Proteomes" id="UP000502996"/>
    </source>
</evidence>
<dbReference type="Proteomes" id="UP000502996">
    <property type="component" value="Chromosome"/>
</dbReference>
<sequence>MGGVRVERRHRRTVVLVIVLTQLVVAVLTGAVISVAYGKLDRNFRSGDEIEHQTKKKHLIGGDPLNILVMGSDSRAGAGNDIDGQTDIGQRSDTTILVHVSADRKTVYGVSLPRDAMVARPECKSSDGEAPAADPVIFNDAFSLGGPKCTVEQVEALTGIYIDHYVTLDFAGFKEMVDAVHGVTVCIPEDVDDQAHGIVFKAGTQELSGQQALNYVRERYVLSANSDIGRMKRQQAFIASMINKVVSAGTLTRPSRVYNFLEAATGSITTDPGLSSLSKLVHLGWEFRRTDLSNISFITVPFEEYPPDPNRLQWAPSARGLWKVILNDQPLPKKYREQVISAATPPGTPSGTPTGSATASGSPSQSPSQTPGESASQSPSGTPTGTPEADQNGLCT</sequence>
<organism evidence="5 6">
    <name type="scientific">Nocardioides anomalus</name>
    <dbReference type="NCBI Taxonomy" id="2712223"/>
    <lineage>
        <taxon>Bacteria</taxon>
        <taxon>Bacillati</taxon>
        <taxon>Actinomycetota</taxon>
        <taxon>Actinomycetes</taxon>
        <taxon>Propionibacteriales</taxon>
        <taxon>Nocardioidaceae</taxon>
        <taxon>Nocardioides</taxon>
    </lineage>
</organism>
<feature type="transmembrane region" description="Helical" evidence="3">
    <location>
        <begin position="12"/>
        <end position="37"/>
    </location>
</feature>
<keyword evidence="6" id="KW-1185">Reference proteome</keyword>
<dbReference type="RefSeq" id="WP_165229567.1">
    <property type="nucleotide sequence ID" value="NZ_CP049257.1"/>
</dbReference>
<dbReference type="AlphaFoldDB" id="A0A6G6WB25"/>
<evidence type="ECO:0000256" key="1">
    <source>
        <dbReference type="ARBA" id="ARBA00006068"/>
    </source>
</evidence>